<dbReference type="STRING" id="1349767.GJA_4077"/>
<dbReference type="PATRIC" id="fig|1349767.4.peg.654"/>
<feature type="compositionally biased region" description="Basic and acidic residues" evidence="1">
    <location>
        <begin position="123"/>
        <end position="150"/>
    </location>
</feature>
<feature type="compositionally biased region" description="Low complexity" evidence="1">
    <location>
        <begin position="151"/>
        <end position="167"/>
    </location>
</feature>
<dbReference type="InterPro" id="IPR010994">
    <property type="entry name" value="RuvA_2-like"/>
</dbReference>
<dbReference type="eggNOG" id="COG1555">
    <property type="taxonomic scope" value="Bacteria"/>
</dbReference>
<dbReference type="PANTHER" id="PTHR21180:SF32">
    <property type="entry name" value="ENDONUCLEASE_EXONUCLEASE_PHOSPHATASE FAMILY DOMAIN-CONTAINING PROTEIN 1"/>
    <property type="match status" value="1"/>
</dbReference>
<dbReference type="SUPFAM" id="SSF47781">
    <property type="entry name" value="RuvA domain 2-like"/>
    <property type="match status" value="1"/>
</dbReference>
<evidence type="ECO:0000313" key="3">
    <source>
        <dbReference type="EMBL" id="CDG84687.1"/>
    </source>
</evidence>
<dbReference type="GO" id="GO:0015627">
    <property type="term" value="C:type II protein secretion system complex"/>
    <property type="evidence" value="ECO:0007669"/>
    <property type="project" value="TreeGrafter"/>
</dbReference>
<feature type="region of interest" description="Disordered" evidence="1">
    <location>
        <begin position="82"/>
        <end position="167"/>
    </location>
</feature>
<dbReference type="PANTHER" id="PTHR21180">
    <property type="entry name" value="ENDONUCLEASE/EXONUCLEASE/PHOSPHATASE FAMILY DOMAIN-CONTAINING PROTEIN 1"/>
    <property type="match status" value="1"/>
</dbReference>
<name>W0VBL8_9BURK</name>
<feature type="compositionally biased region" description="Low complexity" evidence="1">
    <location>
        <begin position="84"/>
        <end position="122"/>
    </location>
</feature>
<accession>W0VBL8</accession>
<evidence type="ECO:0000313" key="4">
    <source>
        <dbReference type="Proteomes" id="UP000027604"/>
    </source>
</evidence>
<protein>
    <submittedName>
        <fullName evidence="3">Putative DNA uptake, ComEA-like protein</fullName>
    </submittedName>
</protein>
<evidence type="ECO:0000256" key="2">
    <source>
        <dbReference type="SAM" id="SignalP"/>
    </source>
</evidence>
<proteinExistence type="predicted"/>
<keyword evidence="2" id="KW-0732">Signal</keyword>
<reference evidence="3 4" key="1">
    <citation type="journal article" date="2015" name="Genome Announc.">
        <title>Genome Sequence of Mushroom Soft-Rot Pathogen Janthinobacterium agaricidamnosum.</title>
        <authorList>
            <person name="Graupner K."/>
            <person name="Lackner G."/>
            <person name="Hertweck C."/>
        </authorList>
    </citation>
    <scope>NUCLEOTIDE SEQUENCE [LARGE SCALE GENOMIC DNA]</scope>
    <source>
        <strain evidence="4">NBRC 102515 / DSM 9628</strain>
    </source>
</reference>
<gene>
    <name evidence="3" type="ORF">GJA_4077</name>
</gene>
<dbReference type="AlphaFoldDB" id="W0VBL8"/>
<feature type="signal peptide" evidence="2">
    <location>
        <begin position="1"/>
        <end position="16"/>
    </location>
</feature>
<sequence>MLAVATLVATMGFAFAQVDVNKADAAALDSVKGIGPVKSKQIIDERTKGGNFKDWADFESRVKGIGAKNSVKLSEAGLQVNGQAKPGADAVKPKAAPATKAAAKDAPAAAPAAEAAAAPDPKSAADTKKDAKAAKKEAKAAAAAAKKDAKAAAAAAATPAADAAKAK</sequence>
<evidence type="ECO:0000256" key="1">
    <source>
        <dbReference type="SAM" id="MobiDB-lite"/>
    </source>
</evidence>
<dbReference type="InterPro" id="IPR051675">
    <property type="entry name" value="Endo/Exo/Phosphatase_dom_1"/>
</dbReference>
<dbReference type="GO" id="GO:0015628">
    <property type="term" value="P:protein secretion by the type II secretion system"/>
    <property type="evidence" value="ECO:0007669"/>
    <property type="project" value="TreeGrafter"/>
</dbReference>
<keyword evidence="4" id="KW-1185">Reference proteome</keyword>
<dbReference type="HOGENOM" id="CLU_052011_4_1_4"/>
<dbReference type="Proteomes" id="UP000027604">
    <property type="component" value="Chromosome I"/>
</dbReference>
<dbReference type="Pfam" id="PF12836">
    <property type="entry name" value="HHH_3"/>
    <property type="match status" value="1"/>
</dbReference>
<feature type="chain" id="PRO_5004797749" evidence="2">
    <location>
        <begin position="17"/>
        <end position="167"/>
    </location>
</feature>
<dbReference type="Gene3D" id="1.10.150.320">
    <property type="entry name" value="Photosystem II 12 kDa extrinsic protein"/>
    <property type="match status" value="1"/>
</dbReference>
<dbReference type="EMBL" id="HG322949">
    <property type="protein sequence ID" value="CDG84687.1"/>
    <property type="molecule type" value="Genomic_DNA"/>
</dbReference>
<organism evidence="3 4">
    <name type="scientific">Janthinobacterium agaricidamnosum NBRC 102515 = DSM 9628</name>
    <dbReference type="NCBI Taxonomy" id="1349767"/>
    <lineage>
        <taxon>Bacteria</taxon>
        <taxon>Pseudomonadati</taxon>
        <taxon>Pseudomonadota</taxon>
        <taxon>Betaproteobacteria</taxon>
        <taxon>Burkholderiales</taxon>
        <taxon>Oxalobacteraceae</taxon>
        <taxon>Janthinobacterium</taxon>
    </lineage>
</organism>
<dbReference type="KEGG" id="jag:GJA_4077"/>